<gene>
    <name evidence="1" type="ORF">DS742_13415</name>
</gene>
<dbReference type="Proteomes" id="UP000260680">
    <property type="component" value="Unassembled WGS sequence"/>
</dbReference>
<dbReference type="OrthoDB" id="2086300at2"/>
<dbReference type="RefSeq" id="WP_117417499.1">
    <property type="nucleotide sequence ID" value="NZ_QOHO01000039.1"/>
</dbReference>
<organism evidence="1 2">
    <name type="scientific">Lacrimispora amygdalina</name>
    <dbReference type="NCBI Taxonomy" id="253257"/>
    <lineage>
        <taxon>Bacteria</taxon>
        <taxon>Bacillati</taxon>
        <taxon>Bacillota</taxon>
        <taxon>Clostridia</taxon>
        <taxon>Lachnospirales</taxon>
        <taxon>Lachnospiraceae</taxon>
        <taxon>Lacrimispora</taxon>
    </lineage>
</organism>
<dbReference type="EMBL" id="QOHO01000039">
    <property type="protein sequence ID" value="RFZ78422.1"/>
    <property type="molecule type" value="Genomic_DNA"/>
</dbReference>
<accession>A0A3E2NBQ4</accession>
<comment type="caution">
    <text evidence="1">The sequence shown here is derived from an EMBL/GenBank/DDBJ whole genome shotgun (WGS) entry which is preliminary data.</text>
</comment>
<sequence length="173" mass="20105">MKYFILEPDKEFCDGPLIENWKETFSPSLVCKEHFYRVPERNIISISTTKDTIFPAIFISPYLLMSEMVKSVIDMYGDEIMAKDVVMVDSARGKIERYFLIVLPEVSGEMETLERRRSAVIRGNSGIPLKYRNIFIMKLKEQKKIVINLDFAESILRRNAQGISLDEIELKEV</sequence>
<name>A0A3E2NBQ4_9FIRM</name>
<proteinExistence type="predicted"/>
<protein>
    <submittedName>
        <fullName evidence="1">Uncharacterized protein</fullName>
    </submittedName>
</protein>
<evidence type="ECO:0000313" key="2">
    <source>
        <dbReference type="Proteomes" id="UP000260680"/>
    </source>
</evidence>
<evidence type="ECO:0000313" key="1">
    <source>
        <dbReference type="EMBL" id="RFZ78422.1"/>
    </source>
</evidence>
<dbReference type="AlphaFoldDB" id="A0A3E2NBQ4"/>
<reference evidence="1 2" key="1">
    <citation type="submission" date="2018-07" db="EMBL/GenBank/DDBJ databases">
        <title>New species, Clostridium PI-S10-A1B.</title>
        <authorList>
            <person name="Krishna G."/>
            <person name="Summeta K."/>
            <person name="Shikha S."/>
            <person name="Prabhu P.B."/>
            <person name="Suresh K."/>
        </authorList>
    </citation>
    <scope>NUCLEOTIDE SEQUENCE [LARGE SCALE GENOMIC DNA]</scope>
    <source>
        <strain evidence="1 2">PI-S10-A1B</strain>
    </source>
</reference>